<dbReference type="VEuPathDB" id="FungiDB:TRICI_005530"/>
<dbReference type="InterPro" id="IPR036574">
    <property type="entry name" value="Scorpion_toxin-like_sf"/>
</dbReference>
<comment type="similarity">
    <text evidence="1">Belongs to the invertebrate defensin family.</text>
</comment>
<dbReference type="Gene3D" id="3.30.30.10">
    <property type="entry name" value="Knottin, scorpion toxin-like"/>
    <property type="match status" value="1"/>
</dbReference>
<proteinExistence type="inferred from homology"/>
<comment type="caution">
    <text evidence="6">The sequence shown here is derived from an EMBL/GenBank/DDBJ whole genome shotgun (WGS) entry which is preliminary data.</text>
</comment>
<dbReference type="GO" id="GO:0006952">
    <property type="term" value="P:defense response"/>
    <property type="evidence" value="ECO:0007669"/>
    <property type="project" value="InterPro"/>
</dbReference>
<protein>
    <recommendedName>
        <fullName evidence="5">Invertebrate defensins family profile domain-containing protein</fullName>
    </recommendedName>
</protein>
<reference evidence="6" key="1">
    <citation type="journal article" date="2019" name="G3 (Bethesda)">
        <title>Genome Assemblies of Two Rare Opportunistic Yeast Pathogens: Diutina rugosa (syn. Candida rugosa) and Trichomonascus ciferrii (syn. Candida ciferrii).</title>
        <authorList>
            <person name="Mixao V."/>
            <person name="Saus E."/>
            <person name="Hansen A.P."/>
            <person name="Lass-Florl C."/>
            <person name="Gabaldon T."/>
        </authorList>
    </citation>
    <scope>NUCLEOTIDE SEQUENCE</scope>
    <source>
        <strain evidence="6">CBS 4856</strain>
    </source>
</reference>
<gene>
    <name evidence="6" type="ORF">TRICI_005530</name>
</gene>
<keyword evidence="3" id="KW-1015">Disulfide bond</keyword>
<evidence type="ECO:0000313" key="6">
    <source>
        <dbReference type="EMBL" id="KAA8904304.1"/>
    </source>
</evidence>
<dbReference type="EMBL" id="SWFS01000431">
    <property type="protein sequence ID" value="KAA8904304.1"/>
    <property type="molecule type" value="Genomic_DNA"/>
</dbReference>
<dbReference type="OrthoDB" id="4173831at2759"/>
<dbReference type="Pfam" id="PF00304">
    <property type="entry name" value="Gamma-thionin"/>
    <property type="match status" value="1"/>
</dbReference>
<dbReference type="PROSITE" id="PS51378">
    <property type="entry name" value="INVERT_DEFENSINS"/>
    <property type="match status" value="1"/>
</dbReference>
<feature type="domain" description="Invertebrate defensins family profile" evidence="5">
    <location>
        <begin position="41"/>
        <end position="76"/>
    </location>
</feature>
<evidence type="ECO:0000256" key="3">
    <source>
        <dbReference type="ARBA" id="ARBA00023157"/>
    </source>
</evidence>
<keyword evidence="4" id="KW-0732">Signal</keyword>
<dbReference type="Proteomes" id="UP000761534">
    <property type="component" value="Unassembled WGS sequence"/>
</dbReference>
<keyword evidence="2" id="KW-0929">Antimicrobial</keyword>
<dbReference type="SUPFAM" id="SSF57095">
    <property type="entry name" value="Scorpion toxin-like"/>
    <property type="match status" value="1"/>
</dbReference>
<keyword evidence="7" id="KW-1185">Reference proteome</keyword>
<keyword evidence="2" id="KW-0211">Defensin</keyword>
<dbReference type="InterPro" id="IPR001542">
    <property type="entry name" value="Defensin_invertebrate/fungal"/>
</dbReference>
<evidence type="ECO:0000259" key="5">
    <source>
        <dbReference type="PROSITE" id="PS51378"/>
    </source>
</evidence>
<evidence type="ECO:0000256" key="1">
    <source>
        <dbReference type="ARBA" id="ARBA00007085"/>
    </source>
</evidence>
<dbReference type="AlphaFoldDB" id="A0A642UU19"/>
<sequence length="76" mass="8277">MKFDKIALLFCAVVAAVAVPEENKEHDAELSQAEAIIEKRGFGCPTDEKCHSHCVGIDMRAGYCSGPFSLRCVCTK</sequence>
<dbReference type="InterPro" id="IPR003614">
    <property type="entry name" value="Knottins"/>
</dbReference>
<name>A0A642UU19_9ASCO</name>
<organism evidence="6 7">
    <name type="scientific">Trichomonascus ciferrii</name>
    <dbReference type="NCBI Taxonomy" id="44093"/>
    <lineage>
        <taxon>Eukaryota</taxon>
        <taxon>Fungi</taxon>
        <taxon>Dikarya</taxon>
        <taxon>Ascomycota</taxon>
        <taxon>Saccharomycotina</taxon>
        <taxon>Dipodascomycetes</taxon>
        <taxon>Dipodascales</taxon>
        <taxon>Trichomonascaceae</taxon>
        <taxon>Trichomonascus</taxon>
        <taxon>Trichomonascus ciferrii complex</taxon>
    </lineage>
</organism>
<feature type="signal peptide" evidence="4">
    <location>
        <begin position="1"/>
        <end position="18"/>
    </location>
</feature>
<evidence type="ECO:0000256" key="2">
    <source>
        <dbReference type="ARBA" id="ARBA00022940"/>
    </source>
</evidence>
<feature type="chain" id="PRO_5024905160" description="Invertebrate defensins family profile domain-containing protein" evidence="4">
    <location>
        <begin position="19"/>
        <end position="76"/>
    </location>
</feature>
<accession>A0A642UU19</accession>
<evidence type="ECO:0000256" key="4">
    <source>
        <dbReference type="SAM" id="SignalP"/>
    </source>
</evidence>
<evidence type="ECO:0000313" key="7">
    <source>
        <dbReference type="Proteomes" id="UP000761534"/>
    </source>
</evidence>